<dbReference type="PROSITE" id="PS00211">
    <property type="entry name" value="ABC_TRANSPORTER_1"/>
    <property type="match status" value="1"/>
</dbReference>
<dbReference type="InterPro" id="IPR004606">
    <property type="entry name" value="Mop_domain"/>
</dbReference>
<dbReference type="Gene3D" id="3.40.50.300">
    <property type="entry name" value="P-loop containing nucleotide triphosphate hydrolases"/>
    <property type="match status" value="1"/>
</dbReference>
<gene>
    <name evidence="12" type="primary">modC</name>
    <name evidence="12" type="ORF">ACFSKX_10825</name>
</gene>
<dbReference type="GO" id="GO:0005524">
    <property type="term" value="F:ATP binding"/>
    <property type="evidence" value="ECO:0007669"/>
    <property type="project" value="UniProtKB-KW"/>
</dbReference>
<proteinExistence type="predicted"/>
<dbReference type="Gene3D" id="2.40.50.100">
    <property type="match status" value="1"/>
</dbReference>
<evidence type="ECO:0000256" key="6">
    <source>
        <dbReference type="ARBA" id="ARBA00022840"/>
    </source>
</evidence>
<dbReference type="InterPro" id="IPR050334">
    <property type="entry name" value="Molybdenum_import_ModC"/>
</dbReference>
<dbReference type="SUPFAM" id="SSF50331">
    <property type="entry name" value="MOP-like"/>
    <property type="match status" value="1"/>
</dbReference>
<evidence type="ECO:0000256" key="4">
    <source>
        <dbReference type="ARBA" id="ARBA00022519"/>
    </source>
</evidence>
<dbReference type="PANTHER" id="PTHR43514">
    <property type="entry name" value="ABC TRANSPORTER I FAMILY MEMBER 10"/>
    <property type="match status" value="1"/>
</dbReference>
<feature type="domain" description="ABC transporter" evidence="10">
    <location>
        <begin position="1"/>
        <end position="235"/>
    </location>
</feature>
<dbReference type="PROSITE" id="PS51866">
    <property type="entry name" value="MOP"/>
    <property type="match status" value="1"/>
</dbReference>
<dbReference type="InterPro" id="IPR005116">
    <property type="entry name" value="Transp-assoc_OB_typ1"/>
</dbReference>
<keyword evidence="3 9" id="KW-0500">Molybdenum</keyword>
<dbReference type="EMBL" id="JBHUJD010000012">
    <property type="protein sequence ID" value="MFD2310910.1"/>
    <property type="molecule type" value="Genomic_DNA"/>
</dbReference>
<dbReference type="Pfam" id="PF00005">
    <property type="entry name" value="ABC_tran"/>
    <property type="match status" value="1"/>
</dbReference>
<keyword evidence="6 12" id="KW-0067">ATP-binding</keyword>
<evidence type="ECO:0000256" key="3">
    <source>
        <dbReference type="ARBA" id="ARBA00022505"/>
    </source>
</evidence>
<keyword evidence="2" id="KW-1003">Cell membrane</keyword>
<dbReference type="Proteomes" id="UP001597425">
    <property type="component" value="Unassembled WGS sequence"/>
</dbReference>
<evidence type="ECO:0000256" key="5">
    <source>
        <dbReference type="ARBA" id="ARBA00022741"/>
    </source>
</evidence>
<evidence type="ECO:0000259" key="10">
    <source>
        <dbReference type="PROSITE" id="PS50893"/>
    </source>
</evidence>
<dbReference type="InterPro" id="IPR003439">
    <property type="entry name" value="ABC_transporter-like_ATP-bd"/>
</dbReference>
<keyword evidence="7" id="KW-1278">Translocase</keyword>
<dbReference type="PANTHER" id="PTHR43514:SF10">
    <property type="entry name" value="MOLYBDENUM IMPORT ATP-BINDING PROTEIN MODC 2"/>
    <property type="match status" value="1"/>
</dbReference>
<name>A0ABW5EEZ2_9GAMM</name>
<evidence type="ECO:0000256" key="2">
    <source>
        <dbReference type="ARBA" id="ARBA00022475"/>
    </source>
</evidence>
<keyword evidence="8" id="KW-0472">Membrane</keyword>
<protein>
    <submittedName>
        <fullName evidence="12">Molybdenum ABC transporter ATP-binding protein</fullName>
    </submittedName>
</protein>
<reference evidence="13" key="1">
    <citation type="journal article" date="2019" name="Int. J. Syst. Evol. Microbiol.">
        <title>The Global Catalogue of Microorganisms (GCM) 10K type strain sequencing project: providing services to taxonomists for standard genome sequencing and annotation.</title>
        <authorList>
            <consortium name="The Broad Institute Genomics Platform"/>
            <consortium name="The Broad Institute Genome Sequencing Center for Infectious Disease"/>
            <person name="Wu L."/>
            <person name="Ma J."/>
        </authorList>
    </citation>
    <scope>NUCLEOTIDE SEQUENCE [LARGE SCALE GENOMIC DNA]</scope>
    <source>
        <strain evidence="13">KCTC 12848</strain>
    </source>
</reference>
<dbReference type="RefSeq" id="WP_265720961.1">
    <property type="nucleotide sequence ID" value="NZ_JAPIVK010000007.1"/>
</dbReference>
<dbReference type="SMART" id="SM00382">
    <property type="entry name" value="AAA"/>
    <property type="match status" value="1"/>
</dbReference>
<dbReference type="InterPro" id="IPR017871">
    <property type="entry name" value="ABC_transporter-like_CS"/>
</dbReference>
<evidence type="ECO:0000313" key="13">
    <source>
        <dbReference type="Proteomes" id="UP001597425"/>
    </source>
</evidence>
<dbReference type="InterPro" id="IPR003593">
    <property type="entry name" value="AAA+_ATPase"/>
</dbReference>
<evidence type="ECO:0000256" key="9">
    <source>
        <dbReference type="PROSITE-ProRule" id="PRU01213"/>
    </source>
</evidence>
<accession>A0ABW5EEZ2</accession>
<dbReference type="PROSITE" id="PS50893">
    <property type="entry name" value="ABC_TRANSPORTER_2"/>
    <property type="match status" value="1"/>
</dbReference>
<keyword evidence="5" id="KW-0547">Nucleotide-binding</keyword>
<keyword evidence="1" id="KW-0813">Transport</keyword>
<keyword evidence="4" id="KW-0997">Cell inner membrane</keyword>
<dbReference type="Pfam" id="PF03459">
    <property type="entry name" value="TOBE"/>
    <property type="match status" value="1"/>
</dbReference>
<dbReference type="InterPro" id="IPR027417">
    <property type="entry name" value="P-loop_NTPase"/>
</dbReference>
<dbReference type="SUPFAM" id="SSF52540">
    <property type="entry name" value="P-loop containing nucleoside triphosphate hydrolases"/>
    <property type="match status" value="1"/>
</dbReference>
<sequence length="363" mass="39847">MAVSDICAGFRLSFPDFSLDIDTRIPARGITAIFGQSGSGKTTLLRCIAGLQQCEWGRLVVRGETWQGERIFLPTHRRPLGYVFQESSLLAHLSAEDNLQYALRRARPVPPRDLYWRVVALMGIGPLLQRYPQQLSGGERQRVAIARALLVSPQLLLMDEPLASLDAARKREILPYLERLRSEFELPILYVSHSIDEVARLADHLLVLDRGRLAASGALAEVLGRLDLPPGLGEDTGVVLEGRVVERDARWGLARVAFAGGELWLRDSGDAPGQHLRVRVLARDVSLALASHGDTSILNRLPATVAEVAPDADSALVLVRLRLEGEEGESGIVARLTRRSADHLQLVSGKKVWAQIKSAAIVK</sequence>
<feature type="domain" description="Mop" evidence="11">
    <location>
        <begin position="294"/>
        <end position="363"/>
    </location>
</feature>
<dbReference type="InterPro" id="IPR008995">
    <property type="entry name" value="Mo/tungstate-bd_C_term_dom"/>
</dbReference>
<evidence type="ECO:0000256" key="7">
    <source>
        <dbReference type="ARBA" id="ARBA00022967"/>
    </source>
</evidence>
<dbReference type="InterPro" id="IPR011868">
    <property type="entry name" value="ModC_ABC_ATP-bd"/>
</dbReference>
<evidence type="ECO:0000259" key="11">
    <source>
        <dbReference type="PROSITE" id="PS51866"/>
    </source>
</evidence>
<evidence type="ECO:0000256" key="1">
    <source>
        <dbReference type="ARBA" id="ARBA00022448"/>
    </source>
</evidence>
<comment type="caution">
    <text evidence="12">The sequence shown here is derived from an EMBL/GenBank/DDBJ whole genome shotgun (WGS) entry which is preliminary data.</text>
</comment>
<organism evidence="12 13">
    <name type="scientific">Microbulbifer halophilus</name>
    <dbReference type="NCBI Taxonomy" id="453963"/>
    <lineage>
        <taxon>Bacteria</taxon>
        <taxon>Pseudomonadati</taxon>
        <taxon>Pseudomonadota</taxon>
        <taxon>Gammaproteobacteria</taxon>
        <taxon>Cellvibrionales</taxon>
        <taxon>Microbulbiferaceae</taxon>
        <taxon>Microbulbifer</taxon>
    </lineage>
</organism>
<keyword evidence="13" id="KW-1185">Reference proteome</keyword>
<dbReference type="NCBIfam" id="TIGR02142">
    <property type="entry name" value="modC_ABC"/>
    <property type="match status" value="1"/>
</dbReference>
<evidence type="ECO:0000256" key="8">
    <source>
        <dbReference type="ARBA" id="ARBA00023136"/>
    </source>
</evidence>
<evidence type="ECO:0000313" key="12">
    <source>
        <dbReference type="EMBL" id="MFD2310910.1"/>
    </source>
</evidence>